<dbReference type="GeneID" id="19305353"/>
<dbReference type="EMBL" id="KB469296">
    <property type="protein sequence ID" value="EPQ60138.1"/>
    <property type="molecule type" value="Genomic_DNA"/>
</dbReference>
<feature type="coiled-coil region" evidence="1">
    <location>
        <begin position="5"/>
        <end position="113"/>
    </location>
</feature>
<dbReference type="STRING" id="670483.S7QLC3"/>
<gene>
    <name evidence="2" type="ORF">GLOTRDRAFT_30795</name>
</gene>
<proteinExistence type="predicted"/>
<protein>
    <submittedName>
        <fullName evidence="2">Uncharacterized protein</fullName>
    </submittedName>
</protein>
<organism evidence="2 3">
    <name type="scientific">Gloeophyllum trabeum (strain ATCC 11539 / FP-39264 / Madison 617)</name>
    <name type="common">Brown rot fungus</name>
    <dbReference type="NCBI Taxonomy" id="670483"/>
    <lineage>
        <taxon>Eukaryota</taxon>
        <taxon>Fungi</taxon>
        <taxon>Dikarya</taxon>
        <taxon>Basidiomycota</taxon>
        <taxon>Agaricomycotina</taxon>
        <taxon>Agaricomycetes</taxon>
        <taxon>Gloeophyllales</taxon>
        <taxon>Gloeophyllaceae</taxon>
        <taxon>Gloeophyllum</taxon>
    </lineage>
</organism>
<accession>S7QLC3</accession>
<reference evidence="2 3" key="1">
    <citation type="journal article" date="2012" name="Science">
        <title>The Paleozoic origin of enzymatic lignin decomposition reconstructed from 31 fungal genomes.</title>
        <authorList>
            <person name="Floudas D."/>
            <person name="Binder M."/>
            <person name="Riley R."/>
            <person name="Barry K."/>
            <person name="Blanchette R.A."/>
            <person name="Henrissat B."/>
            <person name="Martinez A.T."/>
            <person name="Otillar R."/>
            <person name="Spatafora J.W."/>
            <person name="Yadav J.S."/>
            <person name="Aerts A."/>
            <person name="Benoit I."/>
            <person name="Boyd A."/>
            <person name="Carlson A."/>
            <person name="Copeland A."/>
            <person name="Coutinho P.M."/>
            <person name="de Vries R.P."/>
            <person name="Ferreira P."/>
            <person name="Findley K."/>
            <person name="Foster B."/>
            <person name="Gaskell J."/>
            <person name="Glotzer D."/>
            <person name="Gorecki P."/>
            <person name="Heitman J."/>
            <person name="Hesse C."/>
            <person name="Hori C."/>
            <person name="Igarashi K."/>
            <person name="Jurgens J.A."/>
            <person name="Kallen N."/>
            <person name="Kersten P."/>
            <person name="Kohler A."/>
            <person name="Kuees U."/>
            <person name="Kumar T.K.A."/>
            <person name="Kuo A."/>
            <person name="LaButti K."/>
            <person name="Larrondo L.F."/>
            <person name="Lindquist E."/>
            <person name="Ling A."/>
            <person name="Lombard V."/>
            <person name="Lucas S."/>
            <person name="Lundell T."/>
            <person name="Martin R."/>
            <person name="McLaughlin D.J."/>
            <person name="Morgenstern I."/>
            <person name="Morin E."/>
            <person name="Murat C."/>
            <person name="Nagy L.G."/>
            <person name="Nolan M."/>
            <person name="Ohm R.A."/>
            <person name="Patyshakuliyeva A."/>
            <person name="Rokas A."/>
            <person name="Ruiz-Duenas F.J."/>
            <person name="Sabat G."/>
            <person name="Salamov A."/>
            <person name="Samejima M."/>
            <person name="Schmutz J."/>
            <person name="Slot J.C."/>
            <person name="St John F."/>
            <person name="Stenlid J."/>
            <person name="Sun H."/>
            <person name="Sun S."/>
            <person name="Syed K."/>
            <person name="Tsang A."/>
            <person name="Wiebenga A."/>
            <person name="Young D."/>
            <person name="Pisabarro A."/>
            <person name="Eastwood D.C."/>
            <person name="Martin F."/>
            <person name="Cullen D."/>
            <person name="Grigoriev I.V."/>
            <person name="Hibbett D.S."/>
        </authorList>
    </citation>
    <scope>NUCLEOTIDE SEQUENCE [LARGE SCALE GENOMIC DNA]</scope>
    <source>
        <strain evidence="2 3">ATCC 11539</strain>
    </source>
</reference>
<keyword evidence="1" id="KW-0175">Coiled coil</keyword>
<dbReference type="RefSeq" id="XP_007860215.1">
    <property type="nucleotide sequence ID" value="XM_007862024.1"/>
</dbReference>
<dbReference type="OMA" id="QQGIGCK"/>
<dbReference type="Proteomes" id="UP000030669">
    <property type="component" value="Unassembled WGS sequence"/>
</dbReference>
<evidence type="ECO:0000313" key="2">
    <source>
        <dbReference type="EMBL" id="EPQ60138.1"/>
    </source>
</evidence>
<dbReference type="Gene3D" id="1.10.287.1490">
    <property type="match status" value="1"/>
</dbReference>
<feature type="non-terminal residue" evidence="2">
    <location>
        <position position="163"/>
    </location>
</feature>
<dbReference type="OrthoDB" id="10255630at2759"/>
<sequence>MRPKLVELTNEKLELSERIEGLEKQLRARDSTIEGLEVSSEQLRQEKEEIDRNLKNLEATLSKEQSSRQETFSELQEAYSNLQAELDATRQELQNLQSSKAALVRTTAEQKEELFRVTAASQAKDEQLLSLQRELEERTEAQAEDQDFLEHARTELENLRREV</sequence>
<evidence type="ECO:0000256" key="1">
    <source>
        <dbReference type="SAM" id="Coils"/>
    </source>
</evidence>
<dbReference type="KEGG" id="gtr:GLOTRDRAFT_30795"/>
<evidence type="ECO:0000313" key="3">
    <source>
        <dbReference type="Proteomes" id="UP000030669"/>
    </source>
</evidence>
<dbReference type="HOGENOM" id="CLU_138296_0_0_1"/>
<name>S7QLC3_GLOTA</name>
<keyword evidence="3" id="KW-1185">Reference proteome</keyword>
<dbReference type="AlphaFoldDB" id="S7QLC3"/>